<dbReference type="OrthoDB" id="1906601at2759"/>
<gene>
    <name evidence="1" type="ORF">IFM89_024674</name>
</gene>
<dbReference type="InterPro" id="IPR040336">
    <property type="entry name" value="At1g61900-like"/>
</dbReference>
<dbReference type="EMBL" id="JADFTS010000003">
    <property type="protein sequence ID" value="KAF9615585.1"/>
    <property type="molecule type" value="Genomic_DNA"/>
</dbReference>
<protein>
    <submittedName>
        <fullName evidence="1">Uncharacterized protein</fullName>
    </submittedName>
</protein>
<evidence type="ECO:0000313" key="1">
    <source>
        <dbReference type="EMBL" id="KAF9615585.1"/>
    </source>
</evidence>
<name>A0A835ICQ1_9MAGN</name>
<evidence type="ECO:0000313" key="2">
    <source>
        <dbReference type="Proteomes" id="UP000631114"/>
    </source>
</evidence>
<comment type="caution">
    <text evidence="1">The sequence shown here is derived from an EMBL/GenBank/DDBJ whole genome shotgun (WGS) entry which is preliminary data.</text>
</comment>
<sequence length="133" mass="14727">MENHSIHSSNSSQLVMHNVTANYCFSVIISMLASRGANITIPELCSVRSSNLTGGSCPVKDEPIYEKMVNTRKLLGAYNYIDPLKECCRPVCQQAISYAALRISLRESTLLESNRIREPGTLNVLNDCKGVVY</sequence>
<accession>A0A835ICQ1</accession>
<dbReference type="GO" id="GO:0005886">
    <property type="term" value="C:plasma membrane"/>
    <property type="evidence" value="ECO:0007669"/>
    <property type="project" value="TreeGrafter"/>
</dbReference>
<dbReference type="PANTHER" id="PTHR33831">
    <property type="entry name" value="GPI-ANCHORED PROTEIN"/>
    <property type="match status" value="1"/>
</dbReference>
<organism evidence="1 2">
    <name type="scientific">Coptis chinensis</name>
    <dbReference type="NCBI Taxonomy" id="261450"/>
    <lineage>
        <taxon>Eukaryota</taxon>
        <taxon>Viridiplantae</taxon>
        <taxon>Streptophyta</taxon>
        <taxon>Embryophyta</taxon>
        <taxon>Tracheophyta</taxon>
        <taxon>Spermatophyta</taxon>
        <taxon>Magnoliopsida</taxon>
        <taxon>Ranunculales</taxon>
        <taxon>Ranunculaceae</taxon>
        <taxon>Coptidoideae</taxon>
        <taxon>Coptis</taxon>
    </lineage>
</organism>
<keyword evidence="2" id="KW-1185">Reference proteome</keyword>
<reference evidence="1 2" key="1">
    <citation type="submission" date="2020-10" db="EMBL/GenBank/DDBJ databases">
        <title>The Coptis chinensis genome and diversification of protoberbering-type alkaloids.</title>
        <authorList>
            <person name="Wang B."/>
            <person name="Shu S."/>
            <person name="Song C."/>
            <person name="Liu Y."/>
        </authorList>
    </citation>
    <scope>NUCLEOTIDE SEQUENCE [LARGE SCALE GENOMIC DNA]</scope>
    <source>
        <strain evidence="1">HL-2020</strain>
        <tissue evidence="1">Leaf</tissue>
    </source>
</reference>
<proteinExistence type="predicted"/>
<dbReference type="Proteomes" id="UP000631114">
    <property type="component" value="Unassembled WGS sequence"/>
</dbReference>
<dbReference type="PANTHER" id="PTHR33831:SF4">
    <property type="entry name" value="GPI-ANCHORED PROTEIN"/>
    <property type="match status" value="1"/>
</dbReference>
<dbReference type="AlphaFoldDB" id="A0A835ICQ1"/>